<dbReference type="InterPro" id="IPR018777">
    <property type="entry name" value="Replication_initiator_prot_A"/>
</dbReference>
<gene>
    <name evidence="1" type="ORF">FHD67_16925</name>
</gene>
<evidence type="ECO:0000313" key="2">
    <source>
        <dbReference type="Proteomes" id="UP000304880"/>
    </source>
</evidence>
<name>A0A5C4R2B5_9RHOB</name>
<dbReference type="Proteomes" id="UP000304880">
    <property type="component" value="Unassembled WGS sequence"/>
</dbReference>
<protein>
    <submittedName>
        <fullName evidence="1">Uncharacterized protein</fullName>
    </submittedName>
</protein>
<sequence>MDVVFMEHPIFSVSTKLSGYYEQNYLLIDIKPVTNGNATVHDCDILIVSISQLIFALNDNCNVSQLLVHLKASDLLQPANLIASDWS</sequence>
<dbReference type="Pfam" id="PF10134">
    <property type="entry name" value="RPA"/>
    <property type="match status" value="1"/>
</dbReference>
<comment type="caution">
    <text evidence="1">The sequence shown here is derived from an EMBL/GenBank/DDBJ whole genome shotgun (WGS) entry which is preliminary data.</text>
</comment>
<dbReference type="AlphaFoldDB" id="A0A5C4R2B5"/>
<reference evidence="1 2" key="1">
    <citation type="submission" date="2019-06" db="EMBL/GenBank/DDBJ databases">
        <authorList>
            <person name="Li J."/>
        </authorList>
    </citation>
    <scope>NUCLEOTIDE SEQUENCE [LARGE SCALE GENOMIC DNA]</scope>
    <source>
        <strain evidence="1 2">CGMCC 1.8012</strain>
    </source>
</reference>
<evidence type="ECO:0000313" key="1">
    <source>
        <dbReference type="EMBL" id="TNH38059.1"/>
    </source>
</evidence>
<keyword evidence="2" id="KW-1185">Reference proteome</keyword>
<dbReference type="EMBL" id="VDDC01000039">
    <property type="protein sequence ID" value="TNH38059.1"/>
    <property type="molecule type" value="Genomic_DNA"/>
</dbReference>
<accession>A0A5C4R2B5</accession>
<proteinExistence type="predicted"/>
<organism evidence="1 2">
    <name type="scientific">Paracoccus haeundaensis</name>
    <dbReference type="NCBI Taxonomy" id="225362"/>
    <lineage>
        <taxon>Bacteria</taxon>
        <taxon>Pseudomonadati</taxon>
        <taxon>Pseudomonadota</taxon>
        <taxon>Alphaproteobacteria</taxon>
        <taxon>Rhodobacterales</taxon>
        <taxon>Paracoccaceae</taxon>
        <taxon>Paracoccus</taxon>
    </lineage>
</organism>